<evidence type="ECO:0000313" key="1">
    <source>
        <dbReference type="EMBL" id="CAD8122491.1"/>
    </source>
</evidence>
<evidence type="ECO:0000313" key="2">
    <source>
        <dbReference type="Proteomes" id="UP000692954"/>
    </source>
</evidence>
<accession>A0A8S1R339</accession>
<reference evidence="1" key="1">
    <citation type="submission" date="2021-01" db="EMBL/GenBank/DDBJ databases">
        <authorList>
            <consortium name="Genoscope - CEA"/>
            <person name="William W."/>
        </authorList>
    </citation>
    <scope>NUCLEOTIDE SEQUENCE</scope>
</reference>
<dbReference type="EMBL" id="CAJJDN010000139">
    <property type="protein sequence ID" value="CAD8122491.1"/>
    <property type="molecule type" value="Genomic_DNA"/>
</dbReference>
<comment type="caution">
    <text evidence="1">The sequence shown here is derived from an EMBL/GenBank/DDBJ whole genome shotgun (WGS) entry which is preliminary data.</text>
</comment>
<protein>
    <submittedName>
        <fullName evidence="1">Uncharacterized protein</fullName>
    </submittedName>
</protein>
<proteinExistence type="predicted"/>
<keyword evidence="2" id="KW-1185">Reference proteome</keyword>
<sequence>MVMLNLKQVLMNKNRKMCFLQKQKSKHIQGLAISVIQCCQAFGSYQFEIWRRRGIFFEYLKNQEK</sequence>
<dbReference type="AlphaFoldDB" id="A0A8S1R339"/>
<organism evidence="1 2">
    <name type="scientific">Paramecium sonneborni</name>
    <dbReference type="NCBI Taxonomy" id="65129"/>
    <lineage>
        <taxon>Eukaryota</taxon>
        <taxon>Sar</taxon>
        <taxon>Alveolata</taxon>
        <taxon>Ciliophora</taxon>
        <taxon>Intramacronucleata</taxon>
        <taxon>Oligohymenophorea</taxon>
        <taxon>Peniculida</taxon>
        <taxon>Parameciidae</taxon>
        <taxon>Paramecium</taxon>
    </lineage>
</organism>
<gene>
    <name evidence="1" type="ORF">PSON_ATCC_30995.1.T1390002</name>
</gene>
<name>A0A8S1R339_9CILI</name>
<dbReference type="Proteomes" id="UP000692954">
    <property type="component" value="Unassembled WGS sequence"/>
</dbReference>